<keyword evidence="1" id="KW-0472">Membrane</keyword>
<organism evidence="3 4">
    <name type="scientific">Zhouia amylolytica</name>
    <dbReference type="NCBI Taxonomy" id="376730"/>
    <lineage>
        <taxon>Bacteria</taxon>
        <taxon>Pseudomonadati</taxon>
        <taxon>Bacteroidota</taxon>
        <taxon>Flavobacteriia</taxon>
        <taxon>Flavobacteriales</taxon>
        <taxon>Flavobacteriaceae</taxon>
        <taxon>Zhouia</taxon>
    </lineage>
</organism>
<keyword evidence="1" id="KW-1133">Transmembrane helix</keyword>
<name>A0A1I6QDM7_9FLAO</name>
<evidence type="ECO:0000313" key="3">
    <source>
        <dbReference type="EMBL" id="SFS50512.1"/>
    </source>
</evidence>
<accession>A0A1I6QDM7</accession>
<protein>
    <recommendedName>
        <fullName evidence="2">DUF6249 domain-containing protein</fullName>
    </recommendedName>
</protein>
<reference evidence="3 4" key="1">
    <citation type="submission" date="2016-10" db="EMBL/GenBank/DDBJ databases">
        <authorList>
            <person name="de Groot N.N."/>
        </authorList>
    </citation>
    <scope>NUCLEOTIDE SEQUENCE [LARGE SCALE GENOMIC DNA]</scope>
    <source>
        <strain evidence="3 4">CGMCC 1.6114</strain>
    </source>
</reference>
<feature type="transmembrane region" description="Helical" evidence="1">
    <location>
        <begin position="6"/>
        <end position="24"/>
    </location>
</feature>
<feature type="transmembrane region" description="Helical" evidence="1">
    <location>
        <begin position="87"/>
        <end position="106"/>
    </location>
</feature>
<dbReference type="Proteomes" id="UP000183209">
    <property type="component" value="Unassembled WGS sequence"/>
</dbReference>
<evidence type="ECO:0000256" key="1">
    <source>
        <dbReference type="SAM" id="Phobius"/>
    </source>
</evidence>
<dbReference type="OrthoDB" id="679295at2"/>
<sequence length="113" mass="12406">MEVVIFFGLLFATVFGMYYLFITARNKERMSLIEKGADASIFYSAKKRITPMWKIIVINIGCLFTGIGTGIISAHSLTNVLSPYNEAVLVLGCTFIFGGLGLLAGFKIAQKLE</sequence>
<dbReference type="Pfam" id="PF19762">
    <property type="entry name" value="DUF6249"/>
    <property type="match status" value="1"/>
</dbReference>
<evidence type="ECO:0000259" key="2">
    <source>
        <dbReference type="Pfam" id="PF19762"/>
    </source>
</evidence>
<dbReference type="EMBL" id="FPAG01000002">
    <property type="protein sequence ID" value="SFS50512.1"/>
    <property type="molecule type" value="Genomic_DNA"/>
</dbReference>
<evidence type="ECO:0000313" key="4">
    <source>
        <dbReference type="Proteomes" id="UP000183209"/>
    </source>
</evidence>
<gene>
    <name evidence="3" type="ORF">SAMN04487906_0603</name>
</gene>
<proteinExistence type="predicted"/>
<dbReference type="AlphaFoldDB" id="A0A1I6QDM7"/>
<dbReference type="RefSeq" id="WP_074976818.1">
    <property type="nucleotide sequence ID" value="NZ_FPAG01000002.1"/>
</dbReference>
<dbReference type="InterPro" id="IPR046216">
    <property type="entry name" value="DUF6249"/>
</dbReference>
<feature type="transmembrane region" description="Helical" evidence="1">
    <location>
        <begin position="55"/>
        <end position="75"/>
    </location>
</feature>
<feature type="domain" description="DUF6249" evidence="2">
    <location>
        <begin position="3"/>
        <end position="109"/>
    </location>
</feature>
<keyword evidence="1" id="KW-0812">Transmembrane</keyword>